<dbReference type="AlphaFoldDB" id="A0A0V0R4L2"/>
<dbReference type="Gene3D" id="2.60.120.10">
    <property type="entry name" value="Jelly Rolls"/>
    <property type="match status" value="2"/>
</dbReference>
<reference evidence="3 4" key="1">
    <citation type="journal article" date="2015" name="Sci. Rep.">
        <title>Genome of the facultative scuticociliatosis pathogen Pseudocohnilembus persalinus provides insight into its virulence through horizontal gene transfer.</title>
        <authorList>
            <person name="Xiong J."/>
            <person name="Wang G."/>
            <person name="Cheng J."/>
            <person name="Tian M."/>
            <person name="Pan X."/>
            <person name="Warren A."/>
            <person name="Jiang C."/>
            <person name="Yuan D."/>
            <person name="Miao W."/>
        </authorList>
    </citation>
    <scope>NUCLEOTIDE SEQUENCE [LARGE SCALE GENOMIC DNA]</scope>
    <source>
        <strain evidence="3">36N120E</strain>
    </source>
</reference>
<dbReference type="PANTHER" id="PTHR23011">
    <property type="entry name" value="CYCLIC NUCLEOTIDE-BINDING DOMAIN CONTAINING PROTEIN"/>
    <property type="match status" value="1"/>
</dbReference>
<name>A0A0V0R4L2_PSEPJ</name>
<dbReference type="PANTHER" id="PTHR23011:SF28">
    <property type="entry name" value="CYCLIC NUCLEOTIDE-BINDING DOMAIN CONTAINING PROTEIN"/>
    <property type="match status" value="1"/>
</dbReference>
<accession>A0A0V0R4L2</accession>
<dbReference type="PROSITE" id="PS00889">
    <property type="entry name" value="CNMP_BINDING_2"/>
    <property type="match status" value="1"/>
</dbReference>
<dbReference type="InterPro" id="IPR018488">
    <property type="entry name" value="cNMP-bd_CS"/>
</dbReference>
<evidence type="ECO:0000313" key="3">
    <source>
        <dbReference type="EMBL" id="KRX09296.1"/>
    </source>
</evidence>
<evidence type="ECO:0000259" key="2">
    <source>
        <dbReference type="PROSITE" id="PS50042"/>
    </source>
</evidence>
<comment type="caution">
    <text evidence="3">The sequence shown here is derived from an EMBL/GenBank/DDBJ whole genome shotgun (WGS) entry which is preliminary data.</text>
</comment>
<keyword evidence="4" id="KW-1185">Reference proteome</keyword>
<dbReference type="InterPro" id="IPR014710">
    <property type="entry name" value="RmlC-like_jellyroll"/>
</dbReference>
<feature type="domain" description="Cyclic nucleotide-binding" evidence="2">
    <location>
        <begin position="311"/>
        <end position="348"/>
    </location>
</feature>
<gene>
    <name evidence="3" type="ORF">PPERSA_05965</name>
</gene>
<dbReference type="EMBL" id="LDAU01000053">
    <property type="protein sequence ID" value="KRX09296.1"/>
    <property type="molecule type" value="Genomic_DNA"/>
</dbReference>
<evidence type="ECO:0000313" key="4">
    <source>
        <dbReference type="Proteomes" id="UP000054937"/>
    </source>
</evidence>
<dbReference type="InParanoid" id="A0A0V0R4L2"/>
<dbReference type="SUPFAM" id="SSF51206">
    <property type="entry name" value="cAMP-binding domain-like"/>
    <property type="match status" value="2"/>
</dbReference>
<dbReference type="Proteomes" id="UP000054937">
    <property type="component" value="Unassembled WGS sequence"/>
</dbReference>
<feature type="compositionally biased region" description="Basic and acidic residues" evidence="1">
    <location>
        <begin position="192"/>
        <end position="209"/>
    </location>
</feature>
<feature type="compositionally biased region" description="Polar residues" evidence="1">
    <location>
        <begin position="15"/>
        <end position="31"/>
    </location>
</feature>
<dbReference type="OrthoDB" id="166212at2759"/>
<feature type="region of interest" description="Disordered" evidence="1">
    <location>
        <begin position="188"/>
        <end position="216"/>
    </location>
</feature>
<evidence type="ECO:0000256" key="1">
    <source>
        <dbReference type="SAM" id="MobiDB-lite"/>
    </source>
</evidence>
<protein>
    <submittedName>
        <fullName evidence="3">Cyclic nucleotide-binding protein</fullName>
    </submittedName>
</protein>
<dbReference type="InterPro" id="IPR000595">
    <property type="entry name" value="cNMP-bd_dom"/>
</dbReference>
<dbReference type="CDD" id="cd00038">
    <property type="entry name" value="CAP_ED"/>
    <property type="match status" value="1"/>
</dbReference>
<feature type="compositionally biased region" description="Polar residues" evidence="1">
    <location>
        <begin position="49"/>
        <end position="67"/>
    </location>
</feature>
<feature type="region of interest" description="Disordered" evidence="1">
    <location>
        <begin position="49"/>
        <end position="77"/>
    </location>
</feature>
<proteinExistence type="predicted"/>
<organism evidence="3 4">
    <name type="scientific">Pseudocohnilembus persalinus</name>
    <name type="common">Ciliate</name>
    <dbReference type="NCBI Taxonomy" id="266149"/>
    <lineage>
        <taxon>Eukaryota</taxon>
        <taxon>Sar</taxon>
        <taxon>Alveolata</taxon>
        <taxon>Ciliophora</taxon>
        <taxon>Intramacronucleata</taxon>
        <taxon>Oligohymenophorea</taxon>
        <taxon>Scuticociliatia</taxon>
        <taxon>Philasterida</taxon>
        <taxon>Pseudocohnilembidae</taxon>
        <taxon>Pseudocohnilembus</taxon>
    </lineage>
</organism>
<dbReference type="PROSITE" id="PS50042">
    <property type="entry name" value="CNMP_BINDING_3"/>
    <property type="match status" value="2"/>
</dbReference>
<feature type="domain" description="Cyclic nucleotide-binding" evidence="2">
    <location>
        <begin position="121"/>
        <end position="283"/>
    </location>
</feature>
<feature type="region of interest" description="Disordered" evidence="1">
    <location>
        <begin position="1"/>
        <end position="36"/>
    </location>
</feature>
<sequence length="818" mass="97127">MGIQQNINLPIINVESPQQKQENNQLNSDQKQNQDKSPFVLIATDSSKNLSDNESFSSVKDPSQLHQKNLKQQSISHKKQSQMILEKMDKLKTILSKGQKSYEEALYLQQYFMHYSFFEKYVGNLEKDKQLEFFGRLQLEYKQANKTIFEKGDRGKKMYFIIQGQVGVLITLDKRKRRPSIMTNLTINNLQNKEEKKQNENEQDKMKASKEKRKYNKQHTNNENFLDYIENKYSDQRLECIIKQGDVFGEIALQHRVKRTATIVTEQECYFAVIGYESYQHFLKKSYSLYAKQKIECWSDEGIEIMFSKIFKEVKFQRNECIYKIGDLSKYIYVVLEGEVKVTIEKQELSDNQKLDMERKNQYEYKNLPIEDQNDIDLLDNLDIIKKQDKKSHSLYFNPKKKEFIDLFTIGPRQNFGETEIIDDYLKQTEINPKYKPGTDFPIRKHQVVSLSEVKLLRISREKFITSLKLYSRQYNLGQIKKLQELGFDHMIKNRDFLNKFYQNKEKEYRHKQGIKQIIQNELISQENLQDFQPEHKKLSEIEIGKRQCNIIAKRESKSTRIKRLEYQLSFNSEKEQIKNKFKNQIQQTKQNLISFENPIKLYSWDNAVVHQIATKINQNQKQYEKAGKFLQKSQIQEMKNSGINNIINSQTQLTVQNNKESDALQEFLNMSKSIREQKRAAIAKQKQNKQILEQTMSKNNLNNEINNKNIFSDNLNDIKSQIEHQSSKNYLSPSQNYKKSQHYIISSEISQNYVKSPQENQQNKIQCFSSKKQEKQQLLQQKLLNQNQDNLDIAISQFQKFNHQNFHKDEDNKNKMK</sequence>
<dbReference type="InterPro" id="IPR018490">
    <property type="entry name" value="cNMP-bd_dom_sf"/>
</dbReference>